<proteinExistence type="predicted"/>
<evidence type="ECO:0000256" key="1">
    <source>
        <dbReference type="SAM" id="SignalP"/>
    </source>
</evidence>
<sequence>MQFTLASILLASLATLGSAAPLNNNETLTELELVERGAPKAYCAYKFHPTFPYVGIYVPNNLMGSAQGTGSWGGGFIDNLRGKETAPLNWCNPRDWQAQLDDAGTGIIATFNTLVGCHGDDVARALHAASGIWTICPNDLGANAEEVIAAGVKAVELLGAFLPKKKMQ</sequence>
<dbReference type="EMBL" id="JAPCWZ010000006">
    <property type="protein sequence ID" value="KAK8859578.1"/>
    <property type="molecule type" value="Genomic_DNA"/>
</dbReference>
<reference evidence="2 3" key="1">
    <citation type="journal article" date="2024" name="IMA Fungus">
        <title>Apiospora arundinis, a panoply of carbohydrate-active enzymes and secondary metabolites.</title>
        <authorList>
            <person name="Sorensen T."/>
            <person name="Petersen C."/>
            <person name="Muurmann A.T."/>
            <person name="Christiansen J.V."/>
            <person name="Brundto M.L."/>
            <person name="Overgaard C.K."/>
            <person name="Boysen A.T."/>
            <person name="Wollenberg R.D."/>
            <person name="Larsen T.O."/>
            <person name="Sorensen J.L."/>
            <person name="Nielsen K.L."/>
            <person name="Sondergaard T.E."/>
        </authorList>
    </citation>
    <scope>NUCLEOTIDE SEQUENCE [LARGE SCALE GENOMIC DNA]</scope>
    <source>
        <strain evidence="2 3">AAU 773</strain>
    </source>
</reference>
<feature type="signal peptide" evidence="1">
    <location>
        <begin position="1"/>
        <end position="19"/>
    </location>
</feature>
<organism evidence="2 3">
    <name type="scientific">Apiospora arundinis</name>
    <dbReference type="NCBI Taxonomy" id="335852"/>
    <lineage>
        <taxon>Eukaryota</taxon>
        <taxon>Fungi</taxon>
        <taxon>Dikarya</taxon>
        <taxon>Ascomycota</taxon>
        <taxon>Pezizomycotina</taxon>
        <taxon>Sordariomycetes</taxon>
        <taxon>Xylariomycetidae</taxon>
        <taxon>Amphisphaeriales</taxon>
        <taxon>Apiosporaceae</taxon>
        <taxon>Apiospora</taxon>
    </lineage>
</organism>
<name>A0ABR2I9A6_9PEZI</name>
<evidence type="ECO:0000313" key="3">
    <source>
        <dbReference type="Proteomes" id="UP001390339"/>
    </source>
</evidence>
<protein>
    <submittedName>
        <fullName evidence="2">Uncharacterized protein</fullName>
    </submittedName>
</protein>
<accession>A0ABR2I9A6</accession>
<comment type="caution">
    <text evidence="2">The sequence shown here is derived from an EMBL/GenBank/DDBJ whole genome shotgun (WGS) entry which is preliminary data.</text>
</comment>
<evidence type="ECO:0000313" key="2">
    <source>
        <dbReference type="EMBL" id="KAK8859578.1"/>
    </source>
</evidence>
<keyword evidence="1" id="KW-0732">Signal</keyword>
<gene>
    <name evidence="2" type="ORF">PGQ11_010312</name>
</gene>
<dbReference type="Proteomes" id="UP001390339">
    <property type="component" value="Unassembled WGS sequence"/>
</dbReference>
<feature type="chain" id="PRO_5045988517" evidence="1">
    <location>
        <begin position="20"/>
        <end position="168"/>
    </location>
</feature>
<keyword evidence="3" id="KW-1185">Reference proteome</keyword>